<dbReference type="GO" id="GO:0030672">
    <property type="term" value="C:synaptic vesicle membrane"/>
    <property type="evidence" value="ECO:0007669"/>
    <property type="project" value="UniProtKB-SubCell"/>
</dbReference>
<dbReference type="GO" id="GO:0005765">
    <property type="term" value="C:lysosomal membrane"/>
    <property type="evidence" value="ECO:0007669"/>
    <property type="project" value="UniProtKB-SubCell"/>
</dbReference>
<organism evidence="28 29">
    <name type="scientific">Psylliodes chrysocephalus</name>
    <dbReference type="NCBI Taxonomy" id="3402493"/>
    <lineage>
        <taxon>Eukaryota</taxon>
        <taxon>Metazoa</taxon>
        <taxon>Ecdysozoa</taxon>
        <taxon>Arthropoda</taxon>
        <taxon>Hexapoda</taxon>
        <taxon>Insecta</taxon>
        <taxon>Pterygota</taxon>
        <taxon>Neoptera</taxon>
        <taxon>Endopterygota</taxon>
        <taxon>Coleoptera</taxon>
        <taxon>Polyphaga</taxon>
        <taxon>Cucujiformia</taxon>
        <taxon>Chrysomeloidea</taxon>
        <taxon>Chrysomelidae</taxon>
        <taxon>Galerucinae</taxon>
        <taxon>Alticini</taxon>
        <taxon>Psylliodes</taxon>
    </lineage>
</organism>
<dbReference type="FunFam" id="1.20.1250.20:FF:000067">
    <property type="entry name" value="sialin isoform X2"/>
    <property type="match status" value="1"/>
</dbReference>
<comment type="catalytic activity">
    <reaction evidence="16">
        <text>L-aspartate(out) = L-aspartate(in)</text>
        <dbReference type="Rhea" id="RHEA:66332"/>
        <dbReference type="ChEBI" id="CHEBI:29991"/>
    </reaction>
    <physiologicalReaction direction="left-to-right" evidence="16">
        <dbReference type="Rhea" id="RHEA:66333"/>
    </physiologicalReaction>
</comment>
<feature type="transmembrane region" description="Helical" evidence="26">
    <location>
        <begin position="140"/>
        <end position="164"/>
    </location>
</feature>
<dbReference type="InterPro" id="IPR050382">
    <property type="entry name" value="MFS_Na/Anion_cotransporter"/>
</dbReference>
<sequence length="491" mass="54781">MDANTECQIGATEKVLSDSHKVPIWVFWRARRYLLAMMLFLGFFNSYSLRVNFSVAIVAMTQLNNITSSNGTIYLERYFDWDTKIQGYLLGSFFYGYIFTQLVGGYLCIRFGGKPVIAAGIGVASILTVLSPIAANINIYLFLAVRILVGVFEGVIIPSAHYLHARWYPPIEKTRLVAIGLSGTYFGTVISLPLSSLLASTLGWESIFYVSGVAGIIWTIFWILIVKNKPSEDLKISKHELTFIAESLKVTKQSETNSSIPWRALFSSKPVWAISIGLTCEIWGYYTLLTQLPKFMKYCLNFDLNAAGAMSALPYIAVTIVLQSSGHLSDYLSSKKTFTITQLRKIFVGVGFMGQCLFLIISVHWLSKFGTIFCLIVAVGFGGFAMSAFWVNILDMAPNNGPIIIAMANTLATVPGVVSPILTGYLVTDETSVEQWRIIFYITAIIYLLGSIFFICFGTGELQPWDNPEKEYKRTEQIIGYNNKIFNAEET</sequence>
<dbReference type="AlphaFoldDB" id="A0A9P0CLB2"/>
<evidence type="ECO:0000256" key="13">
    <source>
        <dbReference type="ARBA" id="ARBA00023228"/>
    </source>
</evidence>
<keyword evidence="13" id="KW-0458">Lysosome</keyword>
<feature type="domain" description="Major facilitator superfamily (MFS) profile" evidence="27">
    <location>
        <begin position="34"/>
        <end position="462"/>
    </location>
</feature>
<comment type="subcellular location">
    <subcellularLocation>
        <location evidence="2">Basolateral cell membrane</location>
        <topology evidence="2">Multi-pass membrane protein</topology>
    </subcellularLocation>
    <subcellularLocation>
        <location evidence="3">Cytoplasmic vesicle</location>
        <location evidence="3">Secretory vesicle membrane</location>
        <topology evidence="3">Multi-pass membrane protein</topology>
    </subcellularLocation>
    <subcellularLocation>
        <location evidence="1">Cytoplasmic vesicle</location>
        <location evidence="1">Secretory vesicle</location>
        <location evidence="1">Synaptic vesicle membrane</location>
    </subcellularLocation>
    <subcellularLocation>
        <location evidence="4">Lysosome membrane</location>
    </subcellularLocation>
</comment>
<evidence type="ECO:0000256" key="17">
    <source>
        <dbReference type="ARBA" id="ARBA00050625"/>
    </source>
</evidence>
<comment type="function">
    <text evidence="21">Receptor for CM101, a polysaccharide produced by group B Streptococcus with antipathoangiogenic properties.</text>
</comment>
<dbReference type="GO" id="GO:0016323">
    <property type="term" value="C:basolateral plasma membrane"/>
    <property type="evidence" value="ECO:0007669"/>
    <property type="project" value="UniProtKB-SubCell"/>
</dbReference>
<dbReference type="PROSITE" id="PS50850">
    <property type="entry name" value="MFS"/>
    <property type="match status" value="1"/>
</dbReference>
<protein>
    <recommendedName>
        <fullName evidence="22">Sialin</fullName>
    </recommendedName>
    <alternativeName>
        <fullName evidence="25">H(+)/nitrate cotransporter</fullName>
    </alternativeName>
    <alternativeName>
        <fullName evidence="23">H(+)/sialic acid cotransporter</fullName>
    </alternativeName>
    <alternativeName>
        <fullName evidence="24">Vesicular excitatory amino acid transporter</fullName>
    </alternativeName>
</protein>
<evidence type="ECO:0000256" key="7">
    <source>
        <dbReference type="ARBA" id="ARBA00022692"/>
    </source>
</evidence>
<keyword evidence="7 26" id="KW-0812">Transmembrane</keyword>
<keyword evidence="9 26" id="KW-1133">Transmembrane helix</keyword>
<evidence type="ECO:0000256" key="22">
    <source>
        <dbReference type="ARBA" id="ARBA00069713"/>
    </source>
</evidence>
<dbReference type="InterPro" id="IPR036259">
    <property type="entry name" value="MFS_trans_sf"/>
</dbReference>
<evidence type="ECO:0000256" key="9">
    <source>
        <dbReference type="ARBA" id="ARBA00022989"/>
    </source>
</evidence>
<evidence type="ECO:0000256" key="19">
    <source>
        <dbReference type="ARBA" id="ARBA00051447"/>
    </source>
</evidence>
<keyword evidence="11 26" id="KW-0472">Membrane</keyword>
<evidence type="ECO:0000313" key="29">
    <source>
        <dbReference type="Proteomes" id="UP001153636"/>
    </source>
</evidence>
<keyword evidence="5" id="KW-0813">Transport</keyword>
<reference evidence="28" key="1">
    <citation type="submission" date="2022-01" db="EMBL/GenBank/DDBJ databases">
        <authorList>
            <person name="King R."/>
        </authorList>
    </citation>
    <scope>NUCLEOTIDE SEQUENCE</scope>
</reference>
<accession>A0A9P0CLB2</accession>
<dbReference type="PANTHER" id="PTHR11662">
    <property type="entry name" value="SOLUTE CARRIER FAMILY 17"/>
    <property type="match status" value="1"/>
</dbReference>
<keyword evidence="12" id="KW-0325">Glycoprotein</keyword>
<proteinExistence type="predicted"/>
<comment type="catalytic activity">
    <reaction evidence="18">
        <text>N-acetyl-L-aspartyl-L-glutamate(out) = N-acetyl-L-aspartyl-L-glutamate(in)</text>
        <dbReference type="Rhea" id="RHEA:72599"/>
        <dbReference type="ChEBI" id="CHEBI:76931"/>
    </reaction>
    <physiologicalReaction direction="left-to-right" evidence="18">
        <dbReference type="Rhea" id="RHEA:72600"/>
    </physiologicalReaction>
</comment>
<evidence type="ECO:0000256" key="12">
    <source>
        <dbReference type="ARBA" id="ARBA00023180"/>
    </source>
</evidence>
<feature type="transmembrane region" description="Helical" evidence="26">
    <location>
        <begin position="306"/>
        <end position="325"/>
    </location>
</feature>
<evidence type="ECO:0000256" key="24">
    <source>
        <dbReference type="ARBA" id="ARBA00081195"/>
    </source>
</evidence>
<dbReference type="CDD" id="cd17318">
    <property type="entry name" value="MFS_SLC17"/>
    <property type="match status" value="1"/>
</dbReference>
<keyword evidence="10" id="KW-0770">Synapse</keyword>
<evidence type="ECO:0000256" key="2">
    <source>
        <dbReference type="ARBA" id="ARBA00004554"/>
    </source>
</evidence>
<evidence type="ECO:0000256" key="15">
    <source>
        <dbReference type="ARBA" id="ARBA00050101"/>
    </source>
</evidence>
<feature type="transmembrane region" description="Helical" evidence="26">
    <location>
        <begin position="33"/>
        <end position="60"/>
    </location>
</feature>
<dbReference type="OrthoDB" id="2985014at2759"/>
<evidence type="ECO:0000256" key="20">
    <source>
        <dbReference type="ARBA" id="ARBA00051612"/>
    </source>
</evidence>
<dbReference type="InterPro" id="IPR011701">
    <property type="entry name" value="MFS"/>
</dbReference>
<feature type="transmembrane region" description="Helical" evidence="26">
    <location>
        <begin position="176"/>
        <end position="194"/>
    </location>
</feature>
<dbReference type="EMBL" id="OV651822">
    <property type="protein sequence ID" value="CAH1100742.1"/>
    <property type="molecule type" value="Genomic_DNA"/>
</dbReference>
<evidence type="ECO:0000256" key="5">
    <source>
        <dbReference type="ARBA" id="ARBA00022448"/>
    </source>
</evidence>
<evidence type="ECO:0000259" key="27">
    <source>
        <dbReference type="PROSITE" id="PS50850"/>
    </source>
</evidence>
<keyword evidence="8" id="KW-0769">Symport</keyword>
<evidence type="ECO:0000256" key="23">
    <source>
        <dbReference type="ARBA" id="ARBA00080244"/>
    </source>
</evidence>
<feature type="transmembrane region" description="Helical" evidence="26">
    <location>
        <begin position="206"/>
        <end position="226"/>
    </location>
</feature>
<dbReference type="SUPFAM" id="SSF103473">
    <property type="entry name" value="MFS general substrate transporter"/>
    <property type="match status" value="1"/>
</dbReference>
<evidence type="ECO:0000256" key="1">
    <source>
        <dbReference type="ARBA" id="ARBA00004432"/>
    </source>
</evidence>
<feature type="transmembrane region" description="Helical" evidence="26">
    <location>
        <begin position="116"/>
        <end position="134"/>
    </location>
</feature>
<feature type="transmembrane region" description="Helical" evidence="26">
    <location>
        <begin position="403"/>
        <end position="426"/>
    </location>
</feature>
<comment type="catalytic activity">
    <reaction evidence="19">
        <text>L-glutamate(out) = L-glutamate(in)</text>
        <dbReference type="Rhea" id="RHEA:66336"/>
        <dbReference type="ChEBI" id="CHEBI:29985"/>
    </reaction>
    <physiologicalReaction direction="left-to-right" evidence="19">
        <dbReference type="Rhea" id="RHEA:66337"/>
    </physiologicalReaction>
</comment>
<comment type="catalytic activity">
    <reaction evidence="20">
        <text>D-glucuronate(out) + H(+)(out) = D-glucuronate(in) + H(+)(in)</text>
        <dbReference type="Rhea" id="RHEA:72591"/>
        <dbReference type="ChEBI" id="CHEBI:15378"/>
        <dbReference type="ChEBI" id="CHEBI:58720"/>
    </reaction>
    <physiologicalReaction direction="left-to-right" evidence="20">
        <dbReference type="Rhea" id="RHEA:72592"/>
    </physiologicalReaction>
</comment>
<feature type="transmembrane region" description="Helical" evidence="26">
    <location>
        <begin position="438"/>
        <end position="460"/>
    </location>
</feature>
<dbReference type="Gene3D" id="1.20.1250.20">
    <property type="entry name" value="MFS general substrate transporter like domains"/>
    <property type="match status" value="2"/>
</dbReference>
<evidence type="ECO:0000256" key="14">
    <source>
        <dbReference type="ARBA" id="ARBA00023329"/>
    </source>
</evidence>
<dbReference type="Pfam" id="PF07690">
    <property type="entry name" value="MFS_1"/>
    <property type="match status" value="1"/>
</dbReference>
<feature type="transmembrane region" description="Helical" evidence="26">
    <location>
        <begin position="369"/>
        <end position="391"/>
    </location>
</feature>
<evidence type="ECO:0000256" key="26">
    <source>
        <dbReference type="SAM" id="Phobius"/>
    </source>
</evidence>
<evidence type="ECO:0000256" key="3">
    <source>
        <dbReference type="ARBA" id="ARBA00004638"/>
    </source>
</evidence>
<feature type="transmembrane region" description="Helical" evidence="26">
    <location>
        <begin position="85"/>
        <end position="109"/>
    </location>
</feature>
<evidence type="ECO:0000256" key="16">
    <source>
        <dbReference type="ARBA" id="ARBA00050554"/>
    </source>
</evidence>
<evidence type="ECO:0000256" key="4">
    <source>
        <dbReference type="ARBA" id="ARBA00004656"/>
    </source>
</evidence>
<evidence type="ECO:0000256" key="11">
    <source>
        <dbReference type="ARBA" id="ARBA00023136"/>
    </source>
</evidence>
<dbReference type="PANTHER" id="PTHR11662:SF455">
    <property type="entry name" value="GH23975P"/>
    <property type="match status" value="1"/>
</dbReference>
<dbReference type="InterPro" id="IPR020846">
    <property type="entry name" value="MFS_dom"/>
</dbReference>
<feature type="transmembrane region" description="Helical" evidence="26">
    <location>
        <begin position="346"/>
        <end position="363"/>
    </location>
</feature>
<dbReference type="GO" id="GO:0006820">
    <property type="term" value="P:monoatomic anion transport"/>
    <property type="evidence" value="ECO:0007669"/>
    <property type="project" value="TreeGrafter"/>
</dbReference>
<gene>
    <name evidence="28" type="ORF">PSYICH_LOCUS1599</name>
</gene>
<evidence type="ECO:0000256" key="8">
    <source>
        <dbReference type="ARBA" id="ARBA00022847"/>
    </source>
</evidence>
<comment type="catalytic activity">
    <reaction evidence="17">
        <text>N-acetylneuraminate(in) + H(+)(in) = N-acetylneuraminate(out) + H(+)(out)</text>
        <dbReference type="Rhea" id="RHEA:28987"/>
        <dbReference type="ChEBI" id="CHEBI:15378"/>
        <dbReference type="ChEBI" id="CHEBI:35418"/>
    </reaction>
    <physiologicalReaction direction="right-to-left" evidence="17">
        <dbReference type="Rhea" id="RHEA:28989"/>
    </physiologicalReaction>
</comment>
<dbReference type="FunFam" id="1.20.1250.20:FF:000003">
    <property type="entry name" value="Solute carrier family 17 member 3"/>
    <property type="match status" value="1"/>
</dbReference>
<evidence type="ECO:0000256" key="18">
    <source>
        <dbReference type="ARBA" id="ARBA00051403"/>
    </source>
</evidence>
<name>A0A9P0CLB2_9CUCU</name>
<dbReference type="Proteomes" id="UP001153636">
    <property type="component" value="Chromosome 10"/>
</dbReference>
<evidence type="ECO:0000256" key="25">
    <source>
        <dbReference type="ARBA" id="ARBA00081925"/>
    </source>
</evidence>
<evidence type="ECO:0000256" key="21">
    <source>
        <dbReference type="ARBA" id="ARBA00056891"/>
    </source>
</evidence>
<dbReference type="GO" id="GO:0046942">
    <property type="term" value="P:carboxylic acid transport"/>
    <property type="evidence" value="ECO:0007669"/>
    <property type="project" value="UniProtKB-ARBA"/>
</dbReference>
<keyword evidence="14" id="KW-0968">Cytoplasmic vesicle</keyword>
<evidence type="ECO:0000256" key="10">
    <source>
        <dbReference type="ARBA" id="ARBA00023018"/>
    </source>
</evidence>
<evidence type="ECO:0000313" key="28">
    <source>
        <dbReference type="EMBL" id="CAH1100742.1"/>
    </source>
</evidence>
<keyword evidence="29" id="KW-1185">Reference proteome</keyword>
<dbReference type="GO" id="GO:0015293">
    <property type="term" value="F:symporter activity"/>
    <property type="evidence" value="ECO:0007669"/>
    <property type="project" value="UniProtKB-KW"/>
</dbReference>
<comment type="catalytic activity">
    <reaction evidence="15">
        <text>2 nitrate(out) + H(+)(out) = 2 nitrate(in) + H(+)(in)</text>
        <dbReference type="Rhea" id="RHEA:71539"/>
        <dbReference type="ChEBI" id="CHEBI:15378"/>
        <dbReference type="ChEBI" id="CHEBI:17632"/>
    </reaction>
    <physiologicalReaction direction="left-to-right" evidence="15">
        <dbReference type="Rhea" id="RHEA:71540"/>
    </physiologicalReaction>
</comment>
<keyword evidence="6" id="KW-1003">Cell membrane</keyword>
<evidence type="ECO:0000256" key="6">
    <source>
        <dbReference type="ARBA" id="ARBA00022475"/>
    </source>
</evidence>